<evidence type="ECO:0000313" key="2">
    <source>
        <dbReference type="Proteomes" id="UP001596504"/>
    </source>
</evidence>
<dbReference type="EC" id="2.3.2.-" evidence="1"/>
<proteinExistence type="predicted"/>
<reference evidence="2" key="1">
    <citation type="journal article" date="2019" name="Int. J. Syst. Evol. Microbiol.">
        <title>The Global Catalogue of Microorganisms (GCM) 10K type strain sequencing project: providing services to taxonomists for standard genome sequencing and annotation.</title>
        <authorList>
            <consortium name="The Broad Institute Genomics Platform"/>
            <consortium name="The Broad Institute Genome Sequencing Center for Infectious Disease"/>
            <person name="Wu L."/>
            <person name="Ma J."/>
        </authorList>
    </citation>
    <scope>NUCLEOTIDE SEQUENCE [LARGE SCALE GENOMIC DNA]</scope>
    <source>
        <strain evidence="2">WLHS5</strain>
    </source>
</reference>
<dbReference type="RefSeq" id="WP_380663676.1">
    <property type="nucleotide sequence ID" value="NZ_JBHTCJ010000001.1"/>
</dbReference>
<accession>A0ABW2LEX8</accession>
<dbReference type="InterPro" id="IPR013024">
    <property type="entry name" value="GGCT-like"/>
</dbReference>
<gene>
    <name evidence="1" type="ORF">ACFQRI_02135</name>
</gene>
<keyword evidence="2" id="KW-1185">Reference proteome</keyword>
<evidence type="ECO:0000313" key="1">
    <source>
        <dbReference type="EMBL" id="MFC7340195.1"/>
    </source>
</evidence>
<keyword evidence="1" id="KW-0012">Acyltransferase</keyword>
<organism evidence="1 2">
    <name type="scientific">Saccharopolyspora griseoalba</name>
    <dbReference type="NCBI Taxonomy" id="1431848"/>
    <lineage>
        <taxon>Bacteria</taxon>
        <taxon>Bacillati</taxon>
        <taxon>Actinomycetota</taxon>
        <taxon>Actinomycetes</taxon>
        <taxon>Pseudonocardiales</taxon>
        <taxon>Pseudonocardiaceae</taxon>
        <taxon>Saccharopolyspora</taxon>
    </lineage>
</organism>
<name>A0ABW2LEX8_9PSEU</name>
<protein>
    <submittedName>
        <fullName evidence="1">Gamma-glutamylcyclotransferase family protein</fullName>
        <ecNumber evidence="1">2.3.2.-</ecNumber>
    </submittedName>
</protein>
<dbReference type="GO" id="GO:0016746">
    <property type="term" value="F:acyltransferase activity"/>
    <property type="evidence" value="ECO:0007669"/>
    <property type="project" value="UniProtKB-KW"/>
</dbReference>
<comment type="caution">
    <text evidence="1">The sequence shown here is derived from an EMBL/GenBank/DDBJ whole genome shotgun (WGS) entry which is preliminary data.</text>
</comment>
<keyword evidence="1" id="KW-0808">Transferase</keyword>
<sequence>MPIPADFTDADFPADPYPGARPGYSYVELGGSGWRLSPGPTTSGWCVGTECLDDWLAARGAAPLARRLPVLAYGSNASPGKITWLREELGLLGPAVVLGARCTGLSAVWASGVRARDGQRPAVLVAAPGVVERHAIWLVTPEQRRVLDACEGRGERYRLVRLHGPERVELDDGSRATGVLAYAAKGEIRRPLLVDGAPVRCAELDQAGALGLVGESAVGDGLDCTEVTGEP</sequence>
<dbReference type="Proteomes" id="UP001596504">
    <property type="component" value="Unassembled WGS sequence"/>
</dbReference>
<dbReference type="CDD" id="cd06661">
    <property type="entry name" value="GGCT_like"/>
    <property type="match status" value="1"/>
</dbReference>
<dbReference type="EMBL" id="JBHTCJ010000001">
    <property type="protein sequence ID" value="MFC7340195.1"/>
    <property type="molecule type" value="Genomic_DNA"/>
</dbReference>